<evidence type="ECO:0000313" key="2">
    <source>
        <dbReference type="Proteomes" id="UP000808906"/>
    </source>
</evidence>
<reference evidence="1" key="1">
    <citation type="submission" date="2019-11" db="EMBL/GenBank/DDBJ databases">
        <title>Spread of Macrolides and rifampicin resistant Rhodococcus equi in clinical isolates in the USA.</title>
        <authorList>
            <person name="Alvarez-Narvaez S."/>
            <person name="Huber L."/>
            <person name="Cohen N.D."/>
            <person name="Slovis N."/>
            <person name="Greiter M."/>
            <person name="Giguere S."/>
            <person name="Hart K."/>
        </authorList>
    </citation>
    <scope>NUCLEOTIDE SEQUENCE</scope>
    <source>
        <strain evidence="1">Lh_17</strain>
    </source>
</reference>
<proteinExistence type="predicted"/>
<sequence length="32" mass="3322">MDSIARLRDEIAGSGLLTAPQVGDGFVFGTAR</sequence>
<accession>A0A9Q2P913</accession>
<dbReference type="Proteomes" id="UP000808906">
    <property type="component" value="Unassembled WGS sequence"/>
</dbReference>
<dbReference type="EMBL" id="WUXR01000017">
    <property type="protein sequence ID" value="MBM4567828.1"/>
    <property type="molecule type" value="Genomic_DNA"/>
</dbReference>
<evidence type="ECO:0000313" key="1">
    <source>
        <dbReference type="EMBL" id="MBM4567828.1"/>
    </source>
</evidence>
<feature type="non-terminal residue" evidence="1">
    <location>
        <position position="32"/>
    </location>
</feature>
<gene>
    <name evidence="1" type="ORF">GS441_21150</name>
</gene>
<protein>
    <submittedName>
        <fullName evidence="1">Cytochrome C5</fullName>
    </submittedName>
</protein>
<dbReference type="AlphaFoldDB" id="A0A9Q2P913"/>
<name>A0A9Q2P913_RHOHA</name>
<comment type="caution">
    <text evidence="1">The sequence shown here is derived from an EMBL/GenBank/DDBJ whole genome shotgun (WGS) entry which is preliminary data.</text>
</comment>
<organism evidence="1 2">
    <name type="scientific">Rhodococcus hoagii</name>
    <name type="common">Corynebacterium equii</name>
    <dbReference type="NCBI Taxonomy" id="43767"/>
    <lineage>
        <taxon>Bacteria</taxon>
        <taxon>Bacillati</taxon>
        <taxon>Actinomycetota</taxon>
        <taxon>Actinomycetes</taxon>
        <taxon>Mycobacteriales</taxon>
        <taxon>Nocardiaceae</taxon>
        <taxon>Prescottella</taxon>
    </lineage>
</organism>